<dbReference type="EMBL" id="CP012670">
    <property type="protein sequence ID" value="AUX23279.1"/>
    <property type="molecule type" value="Genomic_DNA"/>
</dbReference>
<dbReference type="InterPro" id="IPR020806">
    <property type="entry name" value="PKS_PP-bd"/>
</dbReference>
<dbReference type="GO" id="GO:0004312">
    <property type="term" value="F:fatty acid synthase activity"/>
    <property type="evidence" value="ECO:0007669"/>
    <property type="project" value="TreeGrafter"/>
</dbReference>
<evidence type="ECO:0000256" key="8">
    <source>
        <dbReference type="ARBA" id="ARBA00023268"/>
    </source>
</evidence>
<dbReference type="Gene3D" id="1.10.1240.100">
    <property type="match status" value="1"/>
</dbReference>
<feature type="domain" description="Carrier" evidence="10">
    <location>
        <begin position="412"/>
        <end position="489"/>
    </location>
</feature>
<dbReference type="SUPFAM" id="SSF47336">
    <property type="entry name" value="ACP-like"/>
    <property type="match status" value="2"/>
</dbReference>
<evidence type="ECO:0000256" key="5">
    <source>
        <dbReference type="ARBA" id="ARBA00022553"/>
    </source>
</evidence>
<evidence type="ECO:0000256" key="2">
    <source>
        <dbReference type="ARBA" id="ARBA00004792"/>
    </source>
</evidence>
<dbReference type="OrthoDB" id="9778690at2"/>
<keyword evidence="3" id="KW-0596">Phosphopantetheine</keyword>
<reference evidence="12 13" key="1">
    <citation type="submission" date="2015-09" db="EMBL/GenBank/DDBJ databases">
        <title>Sorangium comparison.</title>
        <authorList>
            <person name="Zaburannyi N."/>
            <person name="Bunk B."/>
            <person name="Overmann J."/>
            <person name="Mueller R."/>
        </authorList>
    </citation>
    <scope>NUCLEOTIDE SEQUENCE [LARGE SCALE GENOMIC DNA]</scope>
    <source>
        <strain evidence="12 13">So ceGT47</strain>
    </source>
</reference>
<dbReference type="SUPFAM" id="SSF53474">
    <property type="entry name" value="alpha/beta-Hydrolases"/>
    <property type="match status" value="1"/>
</dbReference>
<dbReference type="SMART" id="SM00823">
    <property type="entry name" value="PKS_PP"/>
    <property type="match status" value="2"/>
</dbReference>
<dbReference type="Pfam" id="PF00550">
    <property type="entry name" value="PP-binding"/>
    <property type="match status" value="2"/>
</dbReference>
<evidence type="ECO:0000256" key="3">
    <source>
        <dbReference type="ARBA" id="ARBA00022450"/>
    </source>
</evidence>
<dbReference type="CDD" id="cd02440">
    <property type="entry name" value="AdoMet_MTases"/>
    <property type="match status" value="1"/>
</dbReference>
<evidence type="ECO:0000256" key="1">
    <source>
        <dbReference type="ARBA" id="ARBA00004496"/>
    </source>
</evidence>
<dbReference type="Gene3D" id="3.40.47.10">
    <property type="match status" value="1"/>
</dbReference>
<accession>A0A4P2Q204</accession>
<dbReference type="Pfam" id="PF00109">
    <property type="entry name" value="ketoacyl-synt"/>
    <property type="match status" value="1"/>
</dbReference>
<evidence type="ECO:0000313" key="13">
    <source>
        <dbReference type="Proteomes" id="UP000295781"/>
    </source>
</evidence>
<keyword evidence="7" id="KW-0677">Repeat</keyword>
<dbReference type="SMART" id="SM01294">
    <property type="entry name" value="PKS_PP_betabranch"/>
    <property type="match status" value="1"/>
</dbReference>
<dbReference type="InterPro" id="IPR036736">
    <property type="entry name" value="ACP-like_sf"/>
</dbReference>
<dbReference type="InterPro" id="IPR029058">
    <property type="entry name" value="AB_hydrolase_fold"/>
</dbReference>
<evidence type="ECO:0000313" key="12">
    <source>
        <dbReference type="EMBL" id="AUX23279.1"/>
    </source>
</evidence>
<dbReference type="PROSITE" id="PS00012">
    <property type="entry name" value="PHOSPHOPANTETHEINE"/>
    <property type="match status" value="1"/>
</dbReference>
<dbReference type="Gene3D" id="1.10.1200.10">
    <property type="entry name" value="ACP-like"/>
    <property type="match status" value="2"/>
</dbReference>
<evidence type="ECO:0000259" key="11">
    <source>
        <dbReference type="PROSITE" id="PS52004"/>
    </source>
</evidence>
<dbReference type="RefSeq" id="WP_129348327.1">
    <property type="nucleotide sequence ID" value="NZ_CP012670.1"/>
</dbReference>
<dbReference type="Pfam" id="PF08242">
    <property type="entry name" value="Methyltransf_12"/>
    <property type="match status" value="1"/>
</dbReference>
<dbReference type="InterPro" id="IPR013217">
    <property type="entry name" value="Methyltransf_12"/>
</dbReference>
<feature type="domain" description="Ketosynthase family 3 (KS3)" evidence="11">
    <location>
        <begin position="563"/>
        <end position="1000"/>
    </location>
</feature>
<dbReference type="CDD" id="cd00833">
    <property type="entry name" value="PKS"/>
    <property type="match status" value="1"/>
</dbReference>
<proteinExistence type="predicted"/>
<dbReference type="SUPFAM" id="SSF53335">
    <property type="entry name" value="S-adenosyl-L-methionine-dependent methyltransferases"/>
    <property type="match status" value="1"/>
</dbReference>
<dbReference type="PANTHER" id="PTHR43775">
    <property type="entry name" value="FATTY ACID SYNTHASE"/>
    <property type="match status" value="1"/>
</dbReference>
<dbReference type="Pfam" id="PF02801">
    <property type="entry name" value="Ketoacyl-synt_C"/>
    <property type="match status" value="1"/>
</dbReference>
<name>A0A4P2Q204_SORCE</name>
<keyword evidence="8" id="KW-0511">Multifunctional enzyme</keyword>
<keyword evidence="6" id="KW-0808">Transferase</keyword>
<dbReference type="GO" id="GO:0005886">
    <property type="term" value="C:plasma membrane"/>
    <property type="evidence" value="ECO:0007669"/>
    <property type="project" value="TreeGrafter"/>
</dbReference>
<gene>
    <name evidence="12" type="ORF">SOCEGT47_038020</name>
</gene>
<dbReference type="InterPro" id="IPR014030">
    <property type="entry name" value="Ketoacyl_synth_N"/>
</dbReference>
<dbReference type="GO" id="GO:0071770">
    <property type="term" value="P:DIM/DIP cell wall layer assembly"/>
    <property type="evidence" value="ECO:0007669"/>
    <property type="project" value="TreeGrafter"/>
</dbReference>
<keyword evidence="4" id="KW-0963">Cytoplasm</keyword>
<keyword evidence="5" id="KW-0597">Phosphoprotein</keyword>
<comment type="subcellular location">
    <subcellularLocation>
        <location evidence="1">Cytoplasm</location>
    </subcellularLocation>
</comment>
<dbReference type="Pfam" id="PF00975">
    <property type="entry name" value="Thioesterase"/>
    <property type="match status" value="1"/>
</dbReference>
<dbReference type="InterPro" id="IPR050091">
    <property type="entry name" value="PKS_NRPS_Biosynth_Enz"/>
</dbReference>
<dbReference type="InterPro" id="IPR016039">
    <property type="entry name" value="Thiolase-like"/>
</dbReference>
<evidence type="ECO:0000256" key="7">
    <source>
        <dbReference type="ARBA" id="ARBA00022737"/>
    </source>
</evidence>
<comment type="pathway">
    <text evidence="2">Antibiotic biosynthesis.</text>
</comment>
<dbReference type="GO" id="GO:0006633">
    <property type="term" value="P:fatty acid biosynthetic process"/>
    <property type="evidence" value="ECO:0007669"/>
    <property type="project" value="TreeGrafter"/>
</dbReference>
<dbReference type="Proteomes" id="UP000295781">
    <property type="component" value="Chromosome"/>
</dbReference>
<evidence type="ECO:0000256" key="4">
    <source>
        <dbReference type="ARBA" id="ARBA00022490"/>
    </source>
</evidence>
<dbReference type="GO" id="GO:0031177">
    <property type="term" value="F:phosphopantetheine binding"/>
    <property type="evidence" value="ECO:0007669"/>
    <property type="project" value="InterPro"/>
</dbReference>
<dbReference type="GO" id="GO:0005737">
    <property type="term" value="C:cytoplasm"/>
    <property type="evidence" value="ECO:0007669"/>
    <property type="project" value="UniProtKB-SubCell"/>
</dbReference>
<dbReference type="InterPro" id="IPR054514">
    <property type="entry name" value="RhiE-like_linker"/>
</dbReference>
<dbReference type="InterPro" id="IPR020841">
    <property type="entry name" value="PKS_Beta-ketoAc_synthase_dom"/>
</dbReference>
<feature type="region of interest" description="Disordered" evidence="9">
    <location>
        <begin position="496"/>
        <end position="560"/>
    </location>
</feature>
<evidence type="ECO:0000256" key="9">
    <source>
        <dbReference type="SAM" id="MobiDB-lite"/>
    </source>
</evidence>
<dbReference type="Gene3D" id="3.40.50.150">
    <property type="entry name" value="Vaccinia Virus protein VP39"/>
    <property type="match status" value="1"/>
</dbReference>
<sequence>MKKLLIDMVFWHLRELGALGRRGQTVTEAREAGGLLPAYDGWFRECVRVLEREGYLERQGDRIRAAVAAGAGGPDALWRRWDEEKARWLQNPDLAAGHVLLEATMRALPEILTGRKAATEVIFPGSSLALVEAAYKSNPMVALFNAVLAAQVSAHVRHRMSLEPGAGVRILEIGAGTGSTSAVVLRALAERGLAVREYCYTDISRAFLNHAETSYGPAYPFLTFRALNIELPVAGQGFDVAGYDLVIAANVLHATRSIRRTLRNTKALLKKNGLLFLNEMTGNNLFNHLTFGLLEGWWLYEDPELRLPGSPGLSVETWRHVLEAERFVSVAFPCLGASELGELIVAESDGVVWLLDGEGPQAREAQARPAPGREPRPTNGANGAAAARVAPGDRAGGAGARAANGGAPRPPAAGDRVGQAIVDELAASLRIARDRIRADEPFSTYGLDSILAVSVTRAINERLGIDLDITAMFEHGTVAQLRDFIVANHEASLGEAPPAAELAPPEAARGAPPEAEPAAAQASAPPAAAQASARPEAAQASARPEAAQASARPEAAPGARDGAEGFAIIGMSGRFPQAEGVDALWQIIEQGRRCITAPPLERDDWKAYADGGPGGGGDVAARWGGFLDGVHEFDPMFFGVSMTEARQMSPEQRLMLMAAWNAVEDAGYAPRELANRPTGVFIATGPSEYRPGPGPLGAPGEASLLSTPLPSTIPSRISYAMNLHGPSECCETTCSSSLVALHRAIQSIRRGECAQALVGGVNLILSPTGFASMEAVGMLSPSGEVRPFQDDAEGTVRSEGVGAIVIKPLSKAVEDGDFIYAVVKGTGVAHGGKGVSFTAPNIRGMKAAMQQAYGEAGIDPGTVTYVEAHGMSSPLADSAEIGALSSGLRATSPAAGDGGPGVAPAYVGSLKPCLGHAEVFSGLAALMKTVMALRHGTIPAIPGFGRLHGGISLEGSRLAIATENMPWPALTGGDGRPLPRRACINSFGIGGVNAHAVLEEAAPGGPRGGAGAAPASAQIVVLSAQDEDRLRERARLLAARLASAPDLPLADVAYTLQRGREEMDCRLAVVADTREAVVAALEDLLAGRPTGGHRLALATAEQRNAEIVALCSTRAGEALVRSLVAEGALDTIAGYWVKGASIDWSLLHEGAPRRRVPLPGYPFRRLRCWSQPEAQRASPPAARAPAGPQRDVALGPEEFVTGLVASVLGLDLATIDRRQPLDRYGLNSLLLVAMVSHIRSVFPAFQPGWLQPHDTLDAVVARLLQVAGDGARWGVAAHRVRYPELVHLNDRTQGRPVFWVHGALGSVETFQAIARRSNRPFYAIQARGFMTNHPPIEGIERMASHYIDILRTVQREGPYDLGGFCLGGIISYEMVRQLQLQGEAVNTVVMVDSPDNTGFTNTNVSPDFLIKNAALQLANTLLWPANEKDLSRVTRRLIHQGEVDSSLDDDAFIARLASLVAERGLSMTPEAALEFIQRNLKVQAAYKVGEYVIQPLARADAVDCTYFRNRRGLFFGELGSYYKVAEDPFSLDHVNYWQDWERELKRLRIVDIDASNHMTILYEDGPLGAIGRACEELYAQERT</sequence>
<dbReference type="Pfam" id="PF22336">
    <property type="entry name" value="RhiE-like_linker"/>
    <property type="match status" value="1"/>
</dbReference>
<dbReference type="SUPFAM" id="SSF53901">
    <property type="entry name" value="Thiolase-like"/>
    <property type="match status" value="1"/>
</dbReference>
<dbReference type="InterPro" id="IPR009081">
    <property type="entry name" value="PP-bd_ACP"/>
</dbReference>
<dbReference type="Gene3D" id="3.40.50.1820">
    <property type="entry name" value="alpha/beta hydrolase"/>
    <property type="match status" value="1"/>
</dbReference>
<dbReference type="InterPro" id="IPR029063">
    <property type="entry name" value="SAM-dependent_MTases_sf"/>
</dbReference>
<protein>
    <submittedName>
        <fullName evidence="12">Type-I PKS</fullName>
    </submittedName>
</protein>
<evidence type="ECO:0000259" key="10">
    <source>
        <dbReference type="PROSITE" id="PS50075"/>
    </source>
</evidence>
<dbReference type="InterPro" id="IPR014031">
    <property type="entry name" value="Ketoacyl_synth_C"/>
</dbReference>
<dbReference type="PROSITE" id="PS50075">
    <property type="entry name" value="CARRIER"/>
    <property type="match status" value="1"/>
</dbReference>
<dbReference type="SMART" id="SM00825">
    <property type="entry name" value="PKS_KS"/>
    <property type="match status" value="1"/>
</dbReference>
<organism evidence="12 13">
    <name type="scientific">Sorangium cellulosum</name>
    <name type="common">Polyangium cellulosum</name>
    <dbReference type="NCBI Taxonomy" id="56"/>
    <lineage>
        <taxon>Bacteria</taxon>
        <taxon>Pseudomonadati</taxon>
        <taxon>Myxococcota</taxon>
        <taxon>Polyangia</taxon>
        <taxon>Polyangiales</taxon>
        <taxon>Polyangiaceae</taxon>
        <taxon>Sorangium</taxon>
    </lineage>
</organism>
<dbReference type="InterPro" id="IPR001031">
    <property type="entry name" value="Thioesterase"/>
</dbReference>
<dbReference type="PANTHER" id="PTHR43775:SF37">
    <property type="entry name" value="SI:DKEY-61P9.11"/>
    <property type="match status" value="1"/>
</dbReference>
<feature type="region of interest" description="Disordered" evidence="9">
    <location>
        <begin position="362"/>
        <end position="415"/>
    </location>
</feature>
<feature type="compositionally biased region" description="Low complexity" evidence="9">
    <location>
        <begin position="400"/>
        <end position="415"/>
    </location>
</feature>
<evidence type="ECO:0000256" key="6">
    <source>
        <dbReference type="ARBA" id="ARBA00022679"/>
    </source>
</evidence>
<dbReference type="PROSITE" id="PS52004">
    <property type="entry name" value="KS3_2"/>
    <property type="match status" value="1"/>
</dbReference>
<feature type="compositionally biased region" description="Low complexity" evidence="9">
    <location>
        <begin position="380"/>
        <end position="393"/>
    </location>
</feature>
<dbReference type="InterPro" id="IPR006162">
    <property type="entry name" value="Ppantetheine_attach_site"/>
</dbReference>